<dbReference type="PANTHER" id="PTHR34597:SF1">
    <property type="entry name" value="HEME_HEMOPEXIN TRANSPORTER PROTEIN HUXB"/>
    <property type="match status" value="1"/>
</dbReference>
<evidence type="ECO:0000256" key="1">
    <source>
        <dbReference type="ARBA" id="ARBA00022452"/>
    </source>
</evidence>
<dbReference type="GO" id="GO:0008320">
    <property type="term" value="F:protein transmembrane transporter activity"/>
    <property type="evidence" value="ECO:0007669"/>
    <property type="project" value="TreeGrafter"/>
</dbReference>
<keyword evidence="4" id="KW-0732">Signal</keyword>
<sequence>MIKLNQIITLSVLSSSLLLGASPIPNSSSIEREIQAPKDIPIKQKDIVKIEGVQQDSLKDMGDSKTILIKGFKIEGNTKISTDDILNSIKEFENKDLTFTQIQTLSSIISKLYQDKGYFVARAYLPAQNLEQNRNILNISILEGNYGEFKITNNSLVRNSVVQDIFDNTKSSSVIDTNVIQKAMLLINDRAGVKVSKAEISPGADVGTSNFNIETTATPRVDGYVVADNFGSRYTGLYRTQSLVNINSIATLGDKLSVSGLVSNGADLKNGRFAYELPLNSYGLKADVAYTRTNYNLVKEYKDLDAKGNANIYEAGLSYPLQRSTNQSFWLKGKYYHKEFKDYITGSKYEDKTIDSFVVSLDFEKYYSIGEFPSRIFANLNFTTGDLSSKYNNLNSGNYNKVDTYISNEIAFSEIFSLNTNLIAQKVLGNKNLDGSEDLSLGGAYGVKVYPSNEQSAENGYMINVELFSKLPSISLYNHKIGTFYDMGNVYQEKNQDITFQRRTLQDVGFGYYANYKDFFAKVQVAWTLNSDPISSEKTSHQNSKILFQTGWVF</sequence>
<dbReference type="InterPro" id="IPR013686">
    <property type="entry name" value="Polypept-transport_assoc_ShlB"/>
</dbReference>
<dbReference type="InterPro" id="IPR005565">
    <property type="entry name" value="Hemolysn_activator_HlyB_C"/>
</dbReference>
<gene>
    <name evidence="7" type="ORF">CRU91_04620</name>
</gene>
<dbReference type="Gene3D" id="3.10.20.310">
    <property type="entry name" value="membrane protein fhac"/>
    <property type="match status" value="1"/>
</dbReference>
<dbReference type="Gene3D" id="2.40.160.50">
    <property type="entry name" value="membrane protein fhac: a member of the omp85/tpsb transporter family"/>
    <property type="match status" value="1"/>
</dbReference>
<keyword evidence="8" id="KW-1185">Reference proteome</keyword>
<dbReference type="PANTHER" id="PTHR34597">
    <property type="entry name" value="SLR1661 PROTEIN"/>
    <property type="match status" value="1"/>
</dbReference>
<evidence type="ECO:0000256" key="4">
    <source>
        <dbReference type="SAM" id="SignalP"/>
    </source>
</evidence>
<evidence type="ECO:0000313" key="8">
    <source>
        <dbReference type="Proteomes" id="UP000252669"/>
    </source>
</evidence>
<feature type="domain" description="Polypeptide-transport-associated ShlB-type" evidence="6">
    <location>
        <begin position="69"/>
        <end position="144"/>
    </location>
</feature>
<evidence type="ECO:0000313" key="7">
    <source>
        <dbReference type="EMBL" id="RBQ29371.1"/>
    </source>
</evidence>
<name>A0A366MSZ8_9BACT</name>
<dbReference type="InterPro" id="IPR051544">
    <property type="entry name" value="TPS_OM_transporter"/>
</dbReference>
<feature type="domain" description="Haemolysin activator HlyB C-terminal" evidence="5">
    <location>
        <begin position="207"/>
        <end position="496"/>
    </location>
</feature>
<evidence type="ECO:0000259" key="6">
    <source>
        <dbReference type="Pfam" id="PF08479"/>
    </source>
</evidence>
<dbReference type="GO" id="GO:0046819">
    <property type="term" value="P:protein secretion by the type V secretion system"/>
    <property type="evidence" value="ECO:0007669"/>
    <property type="project" value="TreeGrafter"/>
</dbReference>
<dbReference type="OrthoDB" id="572300at2"/>
<organism evidence="7 8">
    <name type="scientific">Aliarcobacter vitoriensis</name>
    <dbReference type="NCBI Taxonomy" id="2011099"/>
    <lineage>
        <taxon>Bacteria</taxon>
        <taxon>Pseudomonadati</taxon>
        <taxon>Campylobacterota</taxon>
        <taxon>Epsilonproteobacteria</taxon>
        <taxon>Campylobacterales</taxon>
        <taxon>Arcobacteraceae</taxon>
        <taxon>Aliarcobacter</taxon>
    </lineage>
</organism>
<evidence type="ECO:0000256" key="2">
    <source>
        <dbReference type="ARBA" id="ARBA00022692"/>
    </source>
</evidence>
<feature type="chain" id="PRO_5016993451" evidence="4">
    <location>
        <begin position="22"/>
        <end position="554"/>
    </location>
</feature>
<dbReference type="EMBL" id="PDKB01000006">
    <property type="protein sequence ID" value="RBQ29371.1"/>
    <property type="molecule type" value="Genomic_DNA"/>
</dbReference>
<keyword evidence="1" id="KW-1134">Transmembrane beta strand</keyword>
<dbReference type="RefSeq" id="WP_113893882.1">
    <property type="nucleotide sequence ID" value="NZ_JANJGA010000006.1"/>
</dbReference>
<protein>
    <submittedName>
        <fullName evidence="7">Hemin-binding protein</fullName>
    </submittedName>
</protein>
<feature type="signal peptide" evidence="4">
    <location>
        <begin position="1"/>
        <end position="21"/>
    </location>
</feature>
<reference evidence="7 8" key="1">
    <citation type="submission" date="2017-10" db="EMBL/GenBank/DDBJ databases">
        <title>Genomics of the genus Arcobacter.</title>
        <authorList>
            <person name="Perez-Cataluna A."/>
            <person name="Figueras M.J."/>
        </authorList>
    </citation>
    <scope>NUCLEOTIDE SEQUENCE [LARGE SCALE GENOMIC DNA]</scope>
    <source>
        <strain evidence="7 8">CECT 9230</strain>
    </source>
</reference>
<evidence type="ECO:0000259" key="5">
    <source>
        <dbReference type="Pfam" id="PF03865"/>
    </source>
</evidence>
<keyword evidence="2" id="KW-0812">Transmembrane</keyword>
<proteinExistence type="predicted"/>
<dbReference type="AlphaFoldDB" id="A0A366MSZ8"/>
<evidence type="ECO:0000256" key="3">
    <source>
        <dbReference type="ARBA" id="ARBA00023237"/>
    </source>
</evidence>
<dbReference type="Pfam" id="PF03865">
    <property type="entry name" value="ShlB"/>
    <property type="match status" value="1"/>
</dbReference>
<keyword evidence="3" id="KW-0998">Cell outer membrane</keyword>
<dbReference type="GO" id="GO:0098046">
    <property type="term" value="C:type V protein secretion system complex"/>
    <property type="evidence" value="ECO:0007669"/>
    <property type="project" value="TreeGrafter"/>
</dbReference>
<accession>A0A366MSZ8</accession>
<keyword evidence="1" id="KW-0472">Membrane</keyword>
<comment type="caution">
    <text evidence="7">The sequence shown here is derived from an EMBL/GenBank/DDBJ whole genome shotgun (WGS) entry which is preliminary data.</text>
</comment>
<dbReference type="Pfam" id="PF08479">
    <property type="entry name" value="POTRA_2"/>
    <property type="match status" value="1"/>
</dbReference>
<dbReference type="Proteomes" id="UP000252669">
    <property type="component" value="Unassembled WGS sequence"/>
</dbReference>